<keyword evidence="1" id="KW-0472">Membrane</keyword>
<feature type="transmembrane region" description="Helical" evidence="1">
    <location>
        <begin position="64"/>
        <end position="82"/>
    </location>
</feature>
<keyword evidence="3" id="KW-1185">Reference proteome</keyword>
<reference evidence="2 3" key="1">
    <citation type="journal article" date="2017" name="Int. J. Syst. Evol. Microbiol.">
        <title>Mucilaginibacterpsychrotolerans sp. nov., isolated from peatlands.</title>
        <authorList>
            <person name="Deng Y."/>
            <person name="Shen L."/>
            <person name="Xu B."/>
            <person name="Liu Y."/>
            <person name="Gu Z."/>
            <person name="Liu H."/>
            <person name="Zhou Y."/>
        </authorList>
    </citation>
    <scope>NUCLEOTIDE SEQUENCE [LARGE SCALE GENOMIC DNA]</scope>
    <source>
        <strain evidence="2 3">NH7-4</strain>
    </source>
</reference>
<feature type="transmembrane region" description="Helical" evidence="1">
    <location>
        <begin position="154"/>
        <end position="174"/>
    </location>
</feature>
<dbReference type="EMBL" id="SOZE01000042">
    <property type="protein sequence ID" value="TFF33587.1"/>
    <property type="molecule type" value="Genomic_DNA"/>
</dbReference>
<feature type="transmembrane region" description="Helical" evidence="1">
    <location>
        <begin position="186"/>
        <end position="207"/>
    </location>
</feature>
<protein>
    <submittedName>
        <fullName evidence="2">Uncharacterized protein</fullName>
    </submittedName>
</protein>
<accession>A0A4Y8S535</accession>
<dbReference type="AlphaFoldDB" id="A0A4Y8S535"/>
<keyword evidence="1" id="KW-1133">Transmembrane helix</keyword>
<dbReference type="Proteomes" id="UP000297540">
    <property type="component" value="Unassembled WGS sequence"/>
</dbReference>
<dbReference type="RefSeq" id="WP_133236183.1">
    <property type="nucleotide sequence ID" value="NZ_SOZE01000042.1"/>
</dbReference>
<proteinExistence type="predicted"/>
<sequence length="219" mass="25172">MENLTLASPFVIVLFYKGFYLCALVTLCFSLLVLWYNKVGRSVFVIPSPFFRRPFEFSIGFRKYYWALILIYAVTLIALLVGNFNLAIFAYVSLLLVCMSFYATAEPVYYVWIHAQNPNVFLKEKMITAMLYSLYISLPLCVLLIGFFPLHVLIILSVTLCGFFYVLLGVIAKYANYPNQTSLIQIIAMAIGLVFPPFLLLLIPYFYKKSTQKLNAYLK</sequence>
<dbReference type="OrthoDB" id="793362at2"/>
<comment type="caution">
    <text evidence="2">The sequence shown here is derived from an EMBL/GenBank/DDBJ whole genome shotgun (WGS) entry which is preliminary data.</text>
</comment>
<gene>
    <name evidence="2" type="ORF">E2R66_25265</name>
</gene>
<keyword evidence="1" id="KW-0812">Transmembrane</keyword>
<evidence type="ECO:0000256" key="1">
    <source>
        <dbReference type="SAM" id="Phobius"/>
    </source>
</evidence>
<feature type="transmembrane region" description="Helical" evidence="1">
    <location>
        <begin position="12"/>
        <end position="36"/>
    </location>
</feature>
<evidence type="ECO:0000313" key="3">
    <source>
        <dbReference type="Proteomes" id="UP000297540"/>
    </source>
</evidence>
<organism evidence="2 3">
    <name type="scientific">Mucilaginibacter psychrotolerans</name>
    <dbReference type="NCBI Taxonomy" id="1524096"/>
    <lineage>
        <taxon>Bacteria</taxon>
        <taxon>Pseudomonadati</taxon>
        <taxon>Bacteroidota</taxon>
        <taxon>Sphingobacteriia</taxon>
        <taxon>Sphingobacteriales</taxon>
        <taxon>Sphingobacteriaceae</taxon>
        <taxon>Mucilaginibacter</taxon>
    </lineage>
</organism>
<feature type="transmembrane region" description="Helical" evidence="1">
    <location>
        <begin position="88"/>
        <end position="105"/>
    </location>
</feature>
<feature type="transmembrane region" description="Helical" evidence="1">
    <location>
        <begin position="126"/>
        <end position="148"/>
    </location>
</feature>
<evidence type="ECO:0000313" key="2">
    <source>
        <dbReference type="EMBL" id="TFF33587.1"/>
    </source>
</evidence>
<name>A0A4Y8S535_9SPHI</name>